<keyword evidence="10" id="KW-1185">Reference proteome</keyword>
<evidence type="ECO:0000313" key="9">
    <source>
        <dbReference type="EMBL" id="KAF2157372.1"/>
    </source>
</evidence>
<evidence type="ECO:0008006" key="11">
    <source>
        <dbReference type="Google" id="ProtNLM"/>
    </source>
</evidence>
<reference evidence="9" key="1">
    <citation type="journal article" date="2020" name="Stud. Mycol.">
        <title>101 Dothideomycetes genomes: a test case for predicting lifestyles and emergence of pathogens.</title>
        <authorList>
            <person name="Haridas S."/>
            <person name="Albert R."/>
            <person name="Binder M."/>
            <person name="Bloem J."/>
            <person name="Labutti K."/>
            <person name="Salamov A."/>
            <person name="Andreopoulos B."/>
            <person name="Baker S."/>
            <person name="Barry K."/>
            <person name="Bills G."/>
            <person name="Bluhm B."/>
            <person name="Cannon C."/>
            <person name="Castanera R."/>
            <person name="Culley D."/>
            <person name="Daum C."/>
            <person name="Ezra D."/>
            <person name="Gonzalez J."/>
            <person name="Henrissat B."/>
            <person name="Kuo A."/>
            <person name="Liang C."/>
            <person name="Lipzen A."/>
            <person name="Lutzoni F."/>
            <person name="Magnuson J."/>
            <person name="Mondo S."/>
            <person name="Nolan M."/>
            <person name="Ohm R."/>
            <person name="Pangilinan J."/>
            <person name="Park H.-J."/>
            <person name="Ramirez L."/>
            <person name="Alfaro M."/>
            <person name="Sun H."/>
            <person name="Tritt A."/>
            <person name="Yoshinaga Y."/>
            <person name="Zwiers L.-H."/>
            <person name="Turgeon B."/>
            <person name="Goodwin S."/>
            <person name="Spatafora J."/>
            <person name="Crous P."/>
            <person name="Grigoriev I."/>
        </authorList>
    </citation>
    <scope>NUCLEOTIDE SEQUENCE</scope>
    <source>
        <strain evidence="9">CBS 260.36</strain>
    </source>
</reference>
<proteinExistence type="inferred from homology"/>
<comment type="similarity">
    <text evidence="5">Belongs to the SAT4 family.</text>
</comment>
<dbReference type="PANTHER" id="PTHR33048">
    <property type="entry name" value="PTH11-LIKE INTEGRAL MEMBRANE PROTEIN (AFU_ORTHOLOGUE AFUA_5G11245)"/>
    <property type="match status" value="1"/>
</dbReference>
<accession>A0A9P4J8N0</accession>
<evidence type="ECO:0000256" key="3">
    <source>
        <dbReference type="ARBA" id="ARBA00022989"/>
    </source>
</evidence>
<dbReference type="Pfam" id="PF14615">
    <property type="entry name" value="Rsa3"/>
    <property type="match status" value="1"/>
</dbReference>
<feature type="domain" description="Rhodopsin" evidence="8">
    <location>
        <begin position="36"/>
        <end position="277"/>
    </location>
</feature>
<dbReference type="OrthoDB" id="69550at2759"/>
<evidence type="ECO:0000259" key="7">
    <source>
        <dbReference type="Pfam" id="PF14615"/>
    </source>
</evidence>
<feature type="transmembrane region" description="Helical" evidence="6">
    <location>
        <begin position="97"/>
        <end position="119"/>
    </location>
</feature>
<evidence type="ECO:0000256" key="1">
    <source>
        <dbReference type="ARBA" id="ARBA00004141"/>
    </source>
</evidence>
<dbReference type="InterPro" id="IPR049326">
    <property type="entry name" value="Rhodopsin_dom_fungi"/>
</dbReference>
<dbReference type="Pfam" id="PF20684">
    <property type="entry name" value="Fung_rhodopsin"/>
    <property type="match status" value="1"/>
</dbReference>
<dbReference type="GO" id="GO:0016020">
    <property type="term" value="C:membrane"/>
    <property type="evidence" value="ECO:0007669"/>
    <property type="project" value="UniProtKB-SubCell"/>
</dbReference>
<evidence type="ECO:0000256" key="4">
    <source>
        <dbReference type="ARBA" id="ARBA00023136"/>
    </source>
</evidence>
<comment type="subcellular location">
    <subcellularLocation>
        <location evidence="1">Membrane</location>
        <topology evidence="1">Multi-pass membrane protein</topology>
    </subcellularLocation>
</comment>
<feature type="transmembrane region" description="Helical" evidence="6">
    <location>
        <begin position="179"/>
        <end position="201"/>
    </location>
</feature>
<evidence type="ECO:0000256" key="6">
    <source>
        <dbReference type="SAM" id="Phobius"/>
    </source>
</evidence>
<protein>
    <recommendedName>
        <fullName evidence="11">Ribosome assembly protein 3</fullName>
    </recommendedName>
</protein>
<feature type="domain" description="Ribosome-assembly protein 3 C-terminal" evidence="7">
    <location>
        <begin position="352"/>
        <end position="397"/>
    </location>
</feature>
<comment type="caution">
    <text evidence="9">The sequence shown here is derived from an EMBL/GenBank/DDBJ whole genome shotgun (WGS) entry which is preliminary data.</text>
</comment>
<keyword evidence="4 6" id="KW-0472">Membrane</keyword>
<name>A0A9P4J8N0_9PEZI</name>
<evidence type="ECO:0000313" key="10">
    <source>
        <dbReference type="Proteomes" id="UP000799439"/>
    </source>
</evidence>
<gene>
    <name evidence="9" type="ORF">K461DRAFT_289696</name>
</gene>
<feature type="transmembrane region" description="Helical" evidence="6">
    <location>
        <begin position="250"/>
        <end position="269"/>
    </location>
</feature>
<evidence type="ECO:0000259" key="8">
    <source>
        <dbReference type="Pfam" id="PF20684"/>
    </source>
</evidence>
<feature type="transmembrane region" description="Helical" evidence="6">
    <location>
        <begin position="213"/>
        <end position="230"/>
    </location>
</feature>
<keyword evidence="3 6" id="KW-1133">Transmembrane helix</keyword>
<keyword evidence="2 6" id="KW-0812">Transmembrane</keyword>
<feature type="transmembrane region" description="Helical" evidence="6">
    <location>
        <begin position="50"/>
        <end position="77"/>
    </location>
</feature>
<dbReference type="EMBL" id="ML996081">
    <property type="protein sequence ID" value="KAF2157372.1"/>
    <property type="molecule type" value="Genomic_DNA"/>
</dbReference>
<feature type="transmembrane region" description="Helical" evidence="6">
    <location>
        <begin position="15"/>
        <end position="38"/>
    </location>
</feature>
<evidence type="ECO:0000256" key="5">
    <source>
        <dbReference type="ARBA" id="ARBA00038359"/>
    </source>
</evidence>
<evidence type="ECO:0000256" key="2">
    <source>
        <dbReference type="ARBA" id="ARBA00022692"/>
    </source>
</evidence>
<sequence length="416" mass="45971">MIVAPRVGPTFGTSAWLLLVLSSVQSLLAAGLIGLRAYDARKSNRGWRWDLILAIFATIIGFVLQCVCGIVACLNGLGTPQNELSPEQVGLTLLWSWIGVILGLFSLAIGKLAIIAMYIYITREAARKERFFLWLMGSIAVLACVLQSTFILTECTPTSKLWFLDLPGKCPGKELSVKFAYFSGAFSAFTDLVLVVYPISIVMRFQCSRSTKISICAVMAGGLLPFATSVGRTCSVRVFDQVQNQTERYVVLFLWGITEQWLIIILGSLPPLRSYFAKWFNIHDPDTSSTLGLTGNNGAGEAVLDDDKSDWRLSYKEGDCISPTVYQISASSETKGILSDGCVTESKADTEFTQFYLQQVTKEFSDDLDKLRSAPDFKDSSVKMIVQALQQGRSCFDKDDRVRIGKARLDRAEGER</sequence>
<feature type="transmembrane region" description="Helical" evidence="6">
    <location>
        <begin position="131"/>
        <end position="152"/>
    </location>
</feature>
<dbReference type="PANTHER" id="PTHR33048:SF165">
    <property type="entry name" value="INTEGRAL MEMBRANE PROTEIN"/>
    <property type="match status" value="1"/>
</dbReference>
<dbReference type="Proteomes" id="UP000799439">
    <property type="component" value="Unassembled WGS sequence"/>
</dbReference>
<dbReference type="InterPro" id="IPR028217">
    <property type="entry name" value="Rsa3_C"/>
</dbReference>
<dbReference type="AlphaFoldDB" id="A0A9P4J8N0"/>
<dbReference type="InterPro" id="IPR052337">
    <property type="entry name" value="SAT4-like"/>
</dbReference>
<organism evidence="9 10">
    <name type="scientific">Myriangium duriaei CBS 260.36</name>
    <dbReference type="NCBI Taxonomy" id="1168546"/>
    <lineage>
        <taxon>Eukaryota</taxon>
        <taxon>Fungi</taxon>
        <taxon>Dikarya</taxon>
        <taxon>Ascomycota</taxon>
        <taxon>Pezizomycotina</taxon>
        <taxon>Dothideomycetes</taxon>
        <taxon>Dothideomycetidae</taxon>
        <taxon>Myriangiales</taxon>
        <taxon>Myriangiaceae</taxon>
        <taxon>Myriangium</taxon>
    </lineage>
</organism>